<evidence type="ECO:0000313" key="2">
    <source>
        <dbReference type="Proteomes" id="UP000625568"/>
    </source>
</evidence>
<organism evidence="1 2">
    <name type="scientific">Burkholderia dolosa</name>
    <dbReference type="NCBI Taxonomy" id="152500"/>
    <lineage>
        <taxon>Bacteria</taxon>
        <taxon>Pseudomonadati</taxon>
        <taxon>Pseudomonadota</taxon>
        <taxon>Betaproteobacteria</taxon>
        <taxon>Burkholderiales</taxon>
        <taxon>Burkholderiaceae</taxon>
        <taxon>Burkholderia</taxon>
        <taxon>Burkholderia cepacia complex</taxon>
    </lineage>
</organism>
<gene>
    <name evidence="1" type="ORF">I6K02_25850</name>
</gene>
<sequence length="113" mass="12092">MATESVRRVTLADAPPQFDGAALQLRFFVDVDGRRESCAITVEALEDHFGARSPLEADLRDAFERGRARIEAACADVMADGQGAVVLHSGYFRAQGSAAAEAVKAGLARRRDA</sequence>
<dbReference type="AlphaFoldDB" id="A0A892IDQ0"/>
<name>A0A892IDQ0_9BURK</name>
<protein>
    <submittedName>
        <fullName evidence="1">DUF1488 domain-containing protein</fullName>
    </submittedName>
</protein>
<dbReference type="SUPFAM" id="SSF160272">
    <property type="entry name" value="Shew3726-like"/>
    <property type="match status" value="1"/>
</dbReference>
<dbReference type="InterPro" id="IPR009962">
    <property type="entry name" value="DUF1488"/>
</dbReference>
<proteinExistence type="predicted"/>
<dbReference type="GeneID" id="93130718"/>
<dbReference type="EMBL" id="CP069484">
    <property type="protein sequence ID" value="QRO81195.1"/>
    <property type="molecule type" value="Genomic_DNA"/>
</dbReference>
<evidence type="ECO:0000313" key="1">
    <source>
        <dbReference type="EMBL" id="QRO81195.1"/>
    </source>
</evidence>
<accession>A0A892IDQ0</accession>
<dbReference type="Proteomes" id="UP000625568">
    <property type="component" value="Chromosome 3"/>
</dbReference>
<reference evidence="1 2" key="1">
    <citation type="submission" date="2021-02" db="EMBL/GenBank/DDBJ databases">
        <title>FDA dAtabase for Regulatory Grade micrObial Sequences (FDA-ARGOS): Supporting development and validation of Infectious Disease Dx tests.</title>
        <authorList>
            <person name="Minogue T."/>
            <person name="Wolcott M."/>
            <person name="Wasieloski L."/>
            <person name="Aguilar W."/>
            <person name="Moore D."/>
            <person name="Jaissle J."/>
            <person name="Tallon L."/>
            <person name="Sadzewicz L."/>
            <person name="Zhao X."/>
            <person name="Boylan J."/>
            <person name="Ott S."/>
            <person name="Bowen H."/>
            <person name="Vavikolanu K."/>
            <person name="Mehta A."/>
            <person name="Aluvathingal J."/>
            <person name="Nadendla S."/>
            <person name="Yan Y."/>
            <person name="Sichtig H."/>
        </authorList>
    </citation>
    <scope>NUCLEOTIDE SEQUENCE [LARGE SCALE GENOMIC DNA]</scope>
    <source>
        <strain evidence="1 2">FDAARGOS_1272</strain>
    </source>
</reference>
<dbReference type="InterPro" id="IPR036692">
    <property type="entry name" value="Shew3726-like_sf"/>
</dbReference>
<dbReference type="Gene3D" id="3.30.160.140">
    <property type="entry name" value="Shew3726-like"/>
    <property type="match status" value="1"/>
</dbReference>
<dbReference type="RefSeq" id="WP_006767414.1">
    <property type="nucleotide sequence ID" value="NZ_CABVPR010000059.1"/>
</dbReference>
<dbReference type="Pfam" id="PF07369">
    <property type="entry name" value="DUF1488"/>
    <property type="match status" value="1"/>
</dbReference>
<keyword evidence="2" id="KW-1185">Reference proteome</keyword>